<reference evidence="5" key="1">
    <citation type="submission" date="2016-10" db="EMBL/GenBank/DDBJ databases">
        <authorList>
            <person name="Varghese N."/>
            <person name="Submissions S."/>
        </authorList>
    </citation>
    <scope>NUCLEOTIDE SEQUENCE [LARGE SCALE GENOMIC DNA]</scope>
    <source>
        <strain evidence="5">CGMCC 1.7655</strain>
    </source>
</reference>
<evidence type="ECO:0000256" key="2">
    <source>
        <dbReference type="SAM" id="Phobius"/>
    </source>
</evidence>
<accession>A0A1G9NJH8</accession>
<gene>
    <name evidence="4" type="ORF">SAMN04487971_13117</name>
</gene>
<dbReference type="Pfam" id="PF25881">
    <property type="entry name" value="HH_YBHG"/>
    <property type="match status" value="1"/>
</dbReference>
<feature type="coiled-coil region" evidence="1">
    <location>
        <begin position="121"/>
        <end position="219"/>
    </location>
</feature>
<evidence type="ECO:0000256" key="1">
    <source>
        <dbReference type="SAM" id="Coils"/>
    </source>
</evidence>
<keyword evidence="2" id="KW-0472">Membrane</keyword>
<dbReference type="SUPFAM" id="SSF111369">
    <property type="entry name" value="HlyD-like secretion proteins"/>
    <property type="match status" value="1"/>
</dbReference>
<organism evidence="4 5">
    <name type="scientific">Paracoccus chinensis</name>
    <dbReference type="NCBI Taxonomy" id="525640"/>
    <lineage>
        <taxon>Bacteria</taxon>
        <taxon>Pseudomonadati</taxon>
        <taxon>Pseudomonadota</taxon>
        <taxon>Alphaproteobacteria</taxon>
        <taxon>Rhodobacterales</taxon>
        <taxon>Paracoccaceae</taxon>
        <taxon>Paracoccus</taxon>
    </lineage>
</organism>
<dbReference type="Gene3D" id="2.40.50.100">
    <property type="match status" value="1"/>
</dbReference>
<dbReference type="PANTHER" id="PTHR30438">
    <property type="entry name" value="36 KDA ANTIGEN-RELATED"/>
    <property type="match status" value="1"/>
</dbReference>
<keyword evidence="2" id="KW-0812">Transmembrane</keyword>
<keyword evidence="5" id="KW-1185">Reference proteome</keyword>
<feature type="domain" description="YbhG-like alpha-helical hairpin" evidence="3">
    <location>
        <begin position="93"/>
        <end position="215"/>
    </location>
</feature>
<evidence type="ECO:0000259" key="3">
    <source>
        <dbReference type="Pfam" id="PF25881"/>
    </source>
</evidence>
<proteinExistence type="predicted"/>
<keyword evidence="2" id="KW-1133">Transmembrane helix</keyword>
<dbReference type="RefSeq" id="WP_090757424.1">
    <property type="nucleotide sequence ID" value="NZ_FNGE01000031.1"/>
</dbReference>
<dbReference type="EMBL" id="FNGE01000031">
    <property type="protein sequence ID" value="SDL86736.1"/>
    <property type="molecule type" value="Genomic_DNA"/>
</dbReference>
<protein>
    <submittedName>
        <fullName evidence="4">HlyD family secretion protein</fullName>
    </submittedName>
</protein>
<evidence type="ECO:0000313" key="4">
    <source>
        <dbReference type="EMBL" id="SDL86736.1"/>
    </source>
</evidence>
<name>A0A1G9NJH8_9RHOB</name>
<evidence type="ECO:0000313" key="5">
    <source>
        <dbReference type="Proteomes" id="UP000199555"/>
    </source>
</evidence>
<feature type="transmembrane region" description="Helical" evidence="2">
    <location>
        <begin position="20"/>
        <end position="40"/>
    </location>
</feature>
<sequence>MTSISSDLPPSKPARPRSRVLPYVVLLILAALVAGLVWYATRPVAMLVQGEAEAPRVDVSARVPGRVVELGADVGDRVEQGALLVRLENAQLTTNLGAAQAALVVAQRNETAIGATRPEIIRAREAELAAAEADLQLAQEAATRDQALEQRGVRSQAVIEQSARNLAAAERKVEAAQAQLDLARAGASPEERAVAAAQVDQARAAIGQAEANIDELNVTAPQGGQVTGRMVELGENVGAGAPLFTIVDLDGTWFTFNIRENLLGGLKVGDRLRVQVPALDAQVDATVTLINAQGDFASWRATRATGDFDLRSFEVRAAPATPVPGLRPGMSALIRPAEAEGE</sequence>
<dbReference type="Gene3D" id="1.10.287.470">
    <property type="entry name" value="Helix hairpin bin"/>
    <property type="match status" value="1"/>
</dbReference>
<dbReference type="OrthoDB" id="9793801at2"/>
<dbReference type="InterPro" id="IPR059052">
    <property type="entry name" value="HH_YbhG-like"/>
</dbReference>
<dbReference type="AlphaFoldDB" id="A0A1G9NJH8"/>
<keyword evidence="1" id="KW-0175">Coiled coil</keyword>
<dbReference type="Gene3D" id="2.40.30.170">
    <property type="match status" value="1"/>
</dbReference>
<dbReference type="Proteomes" id="UP000199555">
    <property type="component" value="Unassembled WGS sequence"/>
</dbReference>
<dbReference type="SUPFAM" id="SSF51230">
    <property type="entry name" value="Single hybrid motif"/>
    <property type="match status" value="1"/>
</dbReference>
<dbReference type="InterPro" id="IPR011053">
    <property type="entry name" value="Single_hybrid_motif"/>
</dbReference>
<dbReference type="STRING" id="525640.SAMN04487971_13117"/>
<dbReference type="PANTHER" id="PTHR30438:SF1">
    <property type="entry name" value="36 KDA ANTIGEN"/>
    <property type="match status" value="1"/>
</dbReference>